<evidence type="ECO:0000256" key="7">
    <source>
        <dbReference type="ARBA" id="ARBA00023136"/>
    </source>
</evidence>
<dbReference type="PANTHER" id="PTHR33573">
    <property type="entry name" value="CASP-LIKE PROTEIN 4A4"/>
    <property type="match status" value="1"/>
</dbReference>
<feature type="transmembrane region" description="Helical" evidence="8">
    <location>
        <begin position="7"/>
        <end position="31"/>
    </location>
</feature>
<keyword evidence="4 8" id="KW-1003">Cell membrane</keyword>
<dbReference type="Proteomes" id="UP000823388">
    <property type="component" value="Chromosome 8N"/>
</dbReference>
<dbReference type="AlphaFoldDB" id="A0A8T0PBV9"/>
<gene>
    <name evidence="10" type="ORF">PVAP13_8NG140500</name>
</gene>
<evidence type="ECO:0000256" key="2">
    <source>
        <dbReference type="ARBA" id="ARBA00007651"/>
    </source>
</evidence>
<feature type="transmembrane region" description="Helical" evidence="8">
    <location>
        <begin position="157"/>
        <end position="181"/>
    </location>
</feature>
<reference evidence="10" key="1">
    <citation type="submission" date="2020-05" db="EMBL/GenBank/DDBJ databases">
        <title>WGS assembly of Panicum virgatum.</title>
        <authorList>
            <person name="Lovell J.T."/>
            <person name="Jenkins J."/>
            <person name="Shu S."/>
            <person name="Juenger T.E."/>
            <person name="Schmutz J."/>
        </authorList>
    </citation>
    <scope>NUCLEOTIDE SEQUENCE</scope>
    <source>
        <strain evidence="10">AP13</strain>
    </source>
</reference>
<name>A0A8T0PBV9_PANVG</name>
<protein>
    <recommendedName>
        <fullName evidence="8">CASP-like protein</fullName>
    </recommendedName>
</protein>
<evidence type="ECO:0000256" key="6">
    <source>
        <dbReference type="ARBA" id="ARBA00022989"/>
    </source>
</evidence>
<comment type="subunit">
    <text evidence="3 8">Homodimer and heterodimers.</text>
</comment>
<dbReference type="Pfam" id="PF04535">
    <property type="entry name" value="CASP_dom"/>
    <property type="match status" value="1"/>
</dbReference>
<comment type="caution">
    <text evidence="10">The sequence shown here is derived from an EMBL/GenBank/DDBJ whole genome shotgun (WGS) entry which is preliminary data.</text>
</comment>
<evidence type="ECO:0000256" key="1">
    <source>
        <dbReference type="ARBA" id="ARBA00004651"/>
    </source>
</evidence>
<sequence>MAVPARALAVATLVLRVITLGLLAASLTIIASSAKTLYALAHVDIIGDYSRFYYIVGIVPREVFDINFQDLYTYRYVLSAAAIGCAYTLILIPMEIIAVVQGRSIGGTSAARILIFTDVVFCALFTSGGAAGLGLVVDNQRLRGKHFDHGLRKFYTLFDASCGLLLASAVCTVVIIMVSVFRSSEG</sequence>
<feature type="domain" description="Casparian strip membrane protein" evidence="9">
    <location>
        <begin position="6"/>
        <end position="170"/>
    </location>
</feature>
<dbReference type="PANTHER" id="PTHR33573:SF11">
    <property type="entry name" value="CASP-LIKE PROTEIN"/>
    <property type="match status" value="1"/>
</dbReference>
<evidence type="ECO:0000313" key="10">
    <source>
        <dbReference type="EMBL" id="KAG2558129.1"/>
    </source>
</evidence>
<organism evidence="10 11">
    <name type="scientific">Panicum virgatum</name>
    <name type="common">Blackwell switchgrass</name>
    <dbReference type="NCBI Taxonomy" id="38727"/>
    <lineage>
        <taxon>Eukaryota</taxon>
        <taxon>Viridiplantae</taxon>
        <taxon>Streptophyta</taxon>
        <taxon>Embryophyta</taxon>
        <taxon>Tracheophyta</taxon>
        <taxon>Spermatophyta</taxon>
        <taxon>Magnoliopsida</taxon>
        <taxon>Liliopsida</taxon>
        <taxon>Poales</taxon>
        <taxon>Poaceae</taxon>
        <taxon>PACMAD clade</taxon>
        <taxon>Panicoideae</taxon>
        <taxon>Panicodae</taxon>
        <taxon>Paniceae</taxon>
        <taxon>Panicinae</taxon>
        <taxon>Panicum</taxon>
        <taxon>Panicum sect. Hiantes</taxon>
    </lineage>
</organism>
<keyword evidence="6 8" id="KW-1133">Transmembrane helix</keyword>
<evidence type="ECO:0000256" key="8">
    <source>
        <dbReference type="RuleBase" id="RU361233"/>
    </source>
</evidence>
<evidence type="ECO:0000256" key="4">
    <source>
        <dbReference type="ARBA" id="ARBA00022475"/>
    </source>
</evidence>
<keyword evidence="7 8" id="KW-0472">Membrane</keyword>
<evidence type="ECO:0000256" key="3">
    <source>
        <dbReference type="ARBA" id="ARBA00011489"/>
    </source>
</evidence>
<proteinExistence type="inferred from homology"/>
<keyword evidence="5 8" id="KW-0812">Transmembrane</keyword>
<feature type="transmembrane region" description="Helical" evidence="8">
    <location>
        <begin position="76"/>
        <end position="101"/>
    </location>
</feature>
<comment type="subcellular location">
    <subcellularLocation>
        <location evidence="1 8">Cell membrane</location>
        <topology evidence="1 8">Multi-pass membrane protein</topology>
    </subcellularLocation>
</comment>
<evidence type="ECO:0000259" key="9">
    <source>
        <dbReference type="Pfam" id="PF04535"/>
    </source>
</evidence>
<keyword evidence="11" id="KW-1185">Reference proteome</keyword>
<dbReference type="GO" id="GO:0005886">
    <property type="term" value="C:plasma membrane"/>
    <property type="evidence" value="ECO:0007669"/>
    <property type="project" value="UniProtKB-SubCell"/>
</dbReference>
<accession>A0A8T0PBV9</accession>
<feature type="transmembrane region" description="Helical" evidence="8">
    <location>
        <begin position="113"/>
        <end position="137"/>
    </location>
</feature>
<comment type="similarity">
    <text evidence="2 8">Belongs to the Casparian strip membrane proteins (CASP) family.</text>
</comment>
<evidence type="ECO:0000313" key="11">
    <source>
        <dbReference type="Proteomes" id="UP000823388"/>
    </source>
</evidence>
<evidence type="ECO:0000256" key="5">
    <source>
        <dbReference type="ARBA" id="ARBA00022692"/>
    </source>
</evidence>
<dbReference type="EMBL" id="CM029052">
    <property type="protein sequence ID" value="KAG2558129.1"/>
    <property type="molecule type" value="Genomic_DNA"/>
</dbReference>
<dbReference type="InterPro" id="IPR006702">
    <property type="entry name" value="CASP_dom"/>
</dbReference>